<sequence length="164" mass="17144">MALAAAHAGGHLAATAYGLAGYNIAASSHGYRHVTSLAHGTAAPVIRLTATPIPYQFGYESVDEYGTKQSRHEVSDVHNNKKGCYSFPNAGGVARRVEYVADKLGFRASIKTNEPDTASSAPASAHYLSSPITVKTIAIAPVTAKAIAAAPVAAYAHAPFHKHY</sequence>
<organism evidence="3 4">
    <name type="scientific">Tropilaelaps mercedesae</name>
    <dbReference type="NCBI Taxonomy" id="418985"/>
    <lineage>
        <taxon>Eukaryota</taxon>
        <taxon>Metazoa</taxon>
        <taxon>Ecdysozoa</taxon>
        <taxon>Arthropoda</taxon>
        <taxon>Chelicerata</taxon>
        <taxon>Arachnida</taxon>
        <taxon>Acari</taxon>
        <taxon>Parasitiformes</taxon>
        <taxon>Mesostigmata</taxon>
        <taxon>Gamasina</taxon>
        <taxon>Dermanyssoidea</taxon>
        <taxon>Laelapidae</taxon>
        <taxon>Tropilaelaps</taxon>
    </lineage>
</organism>
<accession>A0A1V9XUD3</accession>
<name>A0A1V9XUD3_9ACAR</name>
<comment type="caution">
    <text evidence="3">The sequence shown here is derived from an EMBL/GenBank/DDBJ whole genome shotgun (WGS) entry which is preliminary data.</text>
</comment>
<dbReference type="Pfam" id="PF00379">
    <property type="entry name" value="Chitin_bind_4"/>
    <property type="match status" value="1"/>
</dbReference>
<dbReference type="GO" id="GO:0008010">
    <property type="term" value="F:structural constituent of chitin-based larval cuticle"/>
    <property type="evidence" value="ECO:0007669"/>
    <property type="project" value="TreeGrafter"/>
</dbReference>
<evidence type="ECO:0000313" key="3">
    <source>
        <dbReference type="EMBL" id="OQR77089.1"/>
    </source>
</evidence>
<dbReference type="InterPro" id="IPR000618">
    <property type="entry name" value="Insect_cuticle"/>
</dbReference>
<dbReference type="PANTHER" id="PTHR10380">
    <property type="entry name" value="CUTICLE PROTEIN"/>
    <property type="match status" value="1"/>
</dbReference>
<protein>
    <recommendedName>
        <fullName evidence="5">Cuticle protein 10.9-like</fullName>
    </recommendedName>
</protein>
<dbReference type="PANTHER" id="PTHR10380:SF173">
    <property type="entry name" value="CUTICULAR PROTEIN 47EF, ISOFORM C-RELATED"/>
    <property type="match status" value="1"/>
</dbReference>
<keyword evidence="4" id="KW-1185">Reference proteome</keyword>
<evidence type="ECO:0000256" key="1">
    <source>
        <dbReference type="ARBA" id="ARBA00022460"/>
    </source>
</evidence>
<dbReference type="FunCoup" id="A0A1V9XUD3">
    <property type="interactions" value="68"/>
</dbReference>
<dbReference type="AlphaFoldDB" id="A0A1V9XUD3"/>
<evidence type="ECO:0000313" key="4">
    <source>
        <dbReference type="Proteomes" id="UP000192247"/>
    </source>
</evidence>
<evidence type="ECO:0008006" key="5">
    <source>
        <dbReference type="Google" id="ProtNLM"/>
    </source>
</evidence>
<gene>
    <name evidence="3" type="ORF">BIW11_02963</name>
</gene>
<dbReference type="OrthoDB" id="6430831at2759"/>
<reference evidence="3 4" key="1">
    <citation type="journal article" date="2017" name="Gigascience">
        <title>Draft genome of the honey bee ectoparasitic mite, Tropilaelaps mercedesae, is shaped by the parasitic life history.</title>
        <authorList>
            <person name="Dong X."/>
            <person name="Armstrong S.D."/>
            <person name="Xia D."/>
            <person name="Makepeace B.L."/>
            <person name="Darby A.C."/>
            <person name="Kadowaki T."/>
        </authorList>
    </citation>
    <scope>NUCLEOTIDE SEQUENCE [LARGE SCALE GENOMIC DNA]</scope>
    <source>
        <strain evidence="3">Wuxi-XJTLU</strain>
    </source>
</reference>
<proteinExistence type="predicted"/>
<dbReference type="EMBL" id="MNPL01003947">
    <property type="protein sequence ID" value="OQR77089.1"/>
    <property type="molecule type" value="Genomic_DNA"/>
</dbReference>
<dbReference type="InterPro" id="IPR050468">
    <property type="entry name" value="Cuticle_Struct_Prot"/>
</dbReference>
<dbReference type="GO" id="GO:0062129">
    <property type="term" value="C:chitin-based extracellular matrix"/>
    <property type="evidence" value="ECO:0007669"/>
    <property type="project" value="TreeGrafter"/>
</dbReference>
<evidence type="ECO:0000256" key="2">
    <source>
        <dbReference type="PROSITE-ProRule" id="PRU00497"/>
    </source>
</evidence>
<keyword evidence="1 2" id="KW-0193">Cuticle</keyword>
<dbReference type="InParanoid" id="A0A1V9XUD3"/>
<dbReference type="Proteomes" id="UP000192247">
    <property type="component" value="Unassembled WGS sequence"/>
</dbReference>
<dbReference type="PROSITE" id="PS51155">
    <property type="entry name" value="CHIT_BIND_RR_2"/>
    <property type="match status" value="1"/>
</dbReference>